<dbReference type="EMBL" id="JANPWB010000009">
    <property type="protein sequence ID" value="KAJ1151522.1"/>
    <property type="molecule type" value="Genomic_DNA"/>
</dbReference>
<accession>A0AAV7RID0</accession>
<name>A0AAV7RID0_PLEWA</name>
<dbReference type="PANTHER" id="PTHR47027">
    <property type="entry name" value="REVERSE TRANSCRIPTASE DOMAIN-CONTAINING PROTEIN"/>
    <property type="match status" value="1"/>
</dbReference>
<protein>
    <recommendedName>
        <fullName evidence="3">Reverse transcriptase domain-containing protein</fullName>
    </recommendedName>
</protein>
<dbReference type="PANTHER" id="PTHR47027:SF26">
    <property type="entry name" value="REVERSE TRANSCRIPTASE DOMAIN-CONTAINING PROTEIN"/>
    <property type="match status" value="1"/>
</dbReference>
<evidence type="ECO:0008006" key="3">
    <source>
        <dbReference type="Google" id="ProtNLM"/>
    </source>
</evidence>
<evidence type="ECO:0000313" key="1">
    <source>
        <dbReference type="EMBL" id="KAJ1151522.1"/>
    </source>
</evidence>
<dbReference type="Proteomes" id="UP001066276">
    <property type="component" value="Chromosome 5"/>
</dbReference>
<proteinExistence type="predicted"/>
<comment type="caution">
    <text evidence="1">The sequence shown here is derived from an EMBL/GenBank/DDBJ whole genome shotgun (WGS) entry which is preliminary data.</text>
</comment>
<gene>
    <name evidence="1" type="ORF">NDU88_004302</name>
</gene>
<evidence type="ECO:0000313" key="2">
    <source>
        <dbReference type="Proteomes" id="UP001066276"/>
    </source>
</evidence>
<organism evidence="1 2">
    <name type="scientific">Pleurodeles waltl</name>
    <name type="common">Iberian ribbed newt</name>
    <dbReference type="NCBI Taxonomy" id="8319"/>
    <lineage>
        <taxon>Eukaryota</taxon>
        <taxon>Metazoa</taxon>
        <taxon>Chordata</taxon>
        <taxon>Craniata</taxon>
        <taxon>Vertebrata</taxon>
        <taxon>Euteleostomi</taxon>
        <taxon>Amphibia</taxon>
        <taxon>Batrachia</taxon>
        <taxon>Caudata</taxon>
        <taxon>Salamandroidea</taxon>
        <taxon>Salamandridae</taxon>
        <taxon>Pleurodelinae</taxon>
        <taxon>Pleurodeles</taxon>
    </lineage>
</organism>
<keyword evidence="2" id="KW-1185">Reference proteome</keyword>
<dbReference type="AlphaFoldDB" id="A0AAV7RID0"/>
<reference evidence="1" key="1">
    <citation type="journal article" date="2022" name="bioRxiv">
        <title>Sequencing and chromosome-scale assembly of the giantPleurodeles waltlgenome.</title>
        <authorList>
            <person name="Brown T."/>
            <person name="Elewa A."/>
            <person name="Iarovenko S."/>
            <person name="Subramanian E."/>
            <person name="Araus A.J."/>
            <person name="Petzold A."/>
            <person name="Susuki M."/>
            <person name="Suzuki K.-i.T."/>
            <person name="Hayashi T."/>
            <person name="Toyoda A."/>
            <person name="Oliveira C."/>
            <person name="Osipova E."/>
            <person name="Leigh N.D."/>
            <person name="Simon A."/>
            <person name="Yun M.H."/>
        </authorList>
    </citation>
    <scope>NUCLEOTIDE SEQUENCE</scope>
    <source>
        <strain evidence="1">20211129_DDA</strain>
        <tissue evidence="1">Liver</tissue>
    </source>
</reference>
<sequence>MLSDAFCDDKETSIKVRYGTDGRLFNQWRLEAKTKIEQDFGFDFLFSDDCTLNVAIEAQMQQSMNCFSTACKNFSLTISTKKIEVLHIPAPQKTYAEPTITTEGEILKVVDNFTYFGSTLSRSVNIDDEVDTRIAKTSSAFGRLQESLWERRRIKLSTKLKMYKAMVRPTLLYGCETWTG</sequence>